<dbReference type="Proteomes" id="UP000664382">
    <property type="component" value="Unassembled WGS sequence"/>
</dbReference>
<evidence type="ECO:0000313" key="2">
    <source>
        <dbReference type="Proteomes" id="UP000664382"/>
    </source>
</evidence>
<name>A0A939MHC1_9MICO</name>
<accession>A0A939MHC1</accession>
<reference evidence="1" key="1">
    <citation type="submission" date="2021-03" db="EMBL/GenBank/DDBJ databases">
        <title>Leucobacter chromiisoli sp. nov., isolated from chromium-containing soil of chemical plant.</title>
        <authorList>
            <person name="Xu Z."/>
        </authorList>
    </citation>
    <scope>NUCLEOTIDE SEQUENCE</scope>
    <source>
        <strain evidence="1">S27</strain>
    </source>
</reference>
<organism evidence="1 2">
    <name type="scientific">Leucobacter weissii</name>
    <dbReference type="NCBI Taxonomy" id="1983706"/>
    <lineage>
        <taxon>Bacteria</taxon>
        <taxon>Bacillati</taxon>
        <taxon>Actinomycetota</taxon>
        <taxon>Actinomycetes</taxon>
        <taxon>Micrococcales</taxon>
        <taxon>Microbacteriaceae</taxon>
        <taxon>Leucobacter</taxon>
    </lineage>
</organism>
<sequence length="138" mass="15698">MLECLFSQATWSITRTVQRRDWRREVRRGVFPCGVRVLSGRQTGFATREWRTGMWRIDPKLLTFEGASAGERPLSFETAEIDVLELVPGSRRDAKSAEELGLYEATVVRRIRTETAELEWSTPAMFAAAAIRALHARA</sequence>
<keyword evidence="2" id="KW-1185">Reference proteome</keyword>
<protein>
    <submittedName>
        <fullName evidence="1">Uncharacterized protein</fullName>
    </submittedName>
</protein>
<comment type="caution">
    <text evidence="1">The sequence shown here is derived from an EMBL/GenBank/DDBJ whole genome shotgun (WGS) entry which is preliminary data.</text>
</comment>
<proteinExistence type="predicted"/>
<dbReference type="EMBL" id="JAGDYM010000003">
    <property type="protein sequence ID" value="MBO1900728.1"/>
    <property type="molecule type" value="Genomic_DNA"/>
</dbReference>
<dbReference type="RefSeq" id="WP_208095391.1">
    <property type="nucleotide sequence ID" value="NZ_JAGDYM010000003.1"/>
</dbReference>
<gene>
    <name evidence="1" type="ORF">J4H92_02045</name>
</gene>
<dbReference type="AlphaFoldDB" id="A0A939MHC1"/>
<evidence type="ECO:0000313" key="1">
    <source>
        <dbReference type="EMBL" id="MBO1900728.1"/>
    </source>
</evidence>